<dbReference type="SUPFAM" id="SSF54236">
    <property type="entry name" value="Ubiquitin-like"/>
    <property type="match status" value="1"/>
</dbReference>
<dbReference type="Proteomes" id="UP001347796">
    <property type="component" value="Unassembled WGS sequence"/>
</dbReference>
<name>A0AAN8JF32_PATCE</name>
<organism evidence="2 3">
    <name type="scientific">Patella caerulea</name>
    <name type="common">Rayed Mediterranean limpet</name>
    <dbReference type="NCBI Taxonomy" id="87958"/>
    <lineage>
        <taxon>Eukaryota</taxon>
        <taxon>Metazoa</taxon>
        <taxon>Spiralia</taxon>
        <taxon>Lophotrochozoa</taxon>
        <taxon>Mollusca</taxon>
        <taxon>Gastropoda</taxon>
        <taxon>Patellogastropoda</taxon>
        <taxon>Patelloidea</taxon>
        <taxon>Patellidae</taxon>
        <taxon>Patella</taxon>
    </lineage>
</organism>
<proteinExistence type="predicted"/>
<feature type="domain" description="Ubiquitin-like" evidence="1">
    <location>
        <begin position="24"/>
        <end position="97"/>
    </location>
</feature>
<sequence>MGNTETHNHYYESETPERSKSIDVWIHIPKKDSRFWIEGISEDLLVSELKGKIQWHTCIPSNQQILFYIDDDNNQHEMKNSYKLSDYGVVNKVTIYVAFLSVDDVQSFLCDTIANRYLRNRSIS</sequence>
<dbReference type="CDD" id="cd17039">
    <property type="entry name" value="Ubl_ubiquitin_like"/>
    <property type="match status" value="1"/>
</dbReference>
<evidence type="ECO:0000313" key="2">
    <source>
        <dbReference type="EMBL" id="KAK6174110.1"/>
    </source>
</evidence>
<evidence type="ECO:0000313" key="3">
    <source>
        <dbReference type="Proteomes" id="UP001347796"/>
    </source>
</evidence>
<dbReference type="Gene3D" id="3.10.20.90">
    <property type="entry name" value="Phosphatidylinositol 3-kinase Catalytic Subunit, Chain A, domain 1"/>
    <property type="match status" value="1"/>
</dbReference>
<dbReference type="AlphaFoldDB" id="A0AAN8JF32"/>
<keyword evidence="3" id="KW-1185">Reference proteome</keyword>
<dbReference type="InterPro" id="IPR029071">
    <property type="entry name" value="Ubiquitin-like_domsf"/>
</dbReference>
<dbReference type="Pfam" id="PF14560">
    <property type="entry name" value="Ubiquitin_2"/>
    <property type="match status" value="1"/>
</dbReference>
<reference evidence="2 3" key="1">
    <citation type="submission" date="2024-01" db="EMBL/GenBank/DDBJ databases">
        <title>The genome of the rayed Mediterranean limpet Patella caerulea (Linnaeus, 1758).</title>
        <authorList>
            <person name="Anh-Thu Weber A."/>
            <person name="Halstead-Nussloch G."/>
        </authorList>
    </citation>
    <scope>NUCLEOTIDE SEQUENCE [LARGE SCALE GENOMIC DNA]</scope>
    <source>
        <strain evidence="2">AATW-2023a</strain>
        <tissue evidence="2">Whole specimen</tissue>
    </source>
</reference>
<comment type="caution">
    <text evidence="2">The sequence shown here is derived from an EMBL/GenBank/DDBJ whole genome shotgun (WGS) entry which is preliminary data.</text>
</comment>
<accession>A0AAN8JF32</accession>
<protein>
    <recommendedName>
        <fullName evidence="1">Ubiquitin-like domain-containing protein</fullName>
    </recommendedName>
</protein>
<gene>
    <name evidence="2" type="ORF">SNE40_017447</name>
</gene>
<evidence type="ECO:0000259" key="1">
    <source>
        <dbReference type="Pfam" id="PF14560"/>
    </source>
</evidence>
<dbReference type="EMBL" id="JAZGQO010000011">
    <property type="protein sequence ID" value="KAK6174110.1"/>
    <property type="molecule type" value="Genomic_DNA"/>
</dbReference>
<dbReference type="InterPro" id="IPR000626">
    <property type="entry name" value="Ubiquitin-like_dom"/>
</dbReference>